<name>X1MM91_9ZZZZ</name>
<protein>
    <submittedName>
        <fullName evidence="1">Uncharacterized protein</fullName>
    </submittedName>
</protein>
<reference evidence="1" key="1">
    <citation type="journal article" date="2014" name="Front. Microbiol.">
        <title>High frequency of phylogenetically diverse reductive dehalogenase-homologous genes in deep subseafloor sedimentary metagenomes.</title>
        <authorList>
            <person name="Kawai M."/>
            <person name="Futagami T."/>
            <person name="Toyoda A."/>
            <person name="Takaki Y."/>
            <person name="Nishi S."/>
            <person name="Hori S."/>
            <person name="Arai W."/>
            <person name="Tsubouchi T."/>
            <person name="Morono Y."/>
            <person name="Uchiyama I."/>
            <person name="Ito T."/>
            <person name="Fujiyama A."/>
            <person name="Inagaki F."/>
            <person name="Takami H."/>
        </authorList>
    </citation>
    <scope>NUCLEOTIDE SEQUENCE</scope>
    <source>
        <strain evidence="1">Expedition CK06-06</strain>
    </source>
</reference>
<dbReference type="EMBL" id="BARV01004142">
    <property type="protein sequence ID" value="GAI15820.1"/>
    <property type="molecule type" value="Genomic_DNA"/>
</dbReference>
<dbReference type="AlphaFoldDB" id="X1MM91"/>
<organism evidence="1">
    <name type="scientific">marine sediment metagenome</name>
    <dbReference type="NCBI Taxonomy" id="412755"/>
    <lineage>
        <taxon>unclassified sequences</taxon>
        <taxon>metagenomes</taxon>
        <taxon>ecological metagenomes</taxon>
    </lineage>
</organism>
<comment type="caution">
    <text evidence="1">The sequence shown here is derived from an EMBL/GenBank/DDBJ whole genome shotgun (WGS) entry which is preliminary data.</text>
</comment>
<sequence>TLFGHLAGAIRTCDFLTCAKLILYEGNKQGYTELIERVENWLLVAPQVMETISFSQLPGFASINTWFAQEKLILNKNNSQIFFP</sequence>
<gene>
    <name evidence="1" type="ORF">S06H3_09407</name>
</gene>
<evidence type="ECO:0000313" key="1">
    <source>
        <dbReference type="EMBL" id="GAI15820.1"/>
    </source>
</evidence>
<proteinExistence type="predicted"/>
<feature type="non-terminal residue" evidence="1">
    <location>
        <position position="1"/>
    </location>
</feature>
<accession>X1MM91</accession>